<sequence length="510" mass="54810">MTNDAVKNPLPRLHTPDSSDTTIDHHMYGGDGSSGNIDRKDQGFGNNASTSNSSPFRVLRIHSDSSSAASVAPPSVGCADTTMGSPLPVLQNNTTPRHRDPTARSAPSPLGPGYDVGDYGSDMSGLVATSTGNVDSPESDVGENKSNSGPDEGSMFNLEVLAPPCTPTHASNVQIADDSDPPVLNGRTTGICNLPFIAASPSEVLPLHGYSENFSYTSIKSIGEALGDRGNRRASQLQLRLTETESSKTNAGNGSAMPSSPPLSLSAGGADTFSNSMRQTLASGIPQEPQCTFTNENDPFVDNSDTINSSSSLPNLDNNRDLMRKSWIRNKSSRIGSLSRTMGHLQRNLGKNLNECTDAEIGAYTKTRSELSEALNLDKQVESRRRLFMPKDKKPLRTPVEGDGFKGLSPTMHSDHLDDEEMEDSRFVKDESSPLLGYEMGLMERRGHAAITKDKADKGAKWGRIIDGMDDGGKKSLRKSIVGEIRGAAKRRRDDSGDMPKAKKWAGQRE</sequence>
<name>A0A9W4U4M9_9PLEO</name>
<evidence type="ECO:0000313" key="2">
    <source>
        <dbReference type="EMBL" id="CAI6254153.1"/>
    </source>
</evidence>
<evidence type="ECO:0000256" key="1">
    <source>
        <dbReference type="SAM" id="MobiDB-lite"/>
    </source>
</evidence>
<feature type="compositionally biased region" description="Polar residues" evidence="1">
    <location>
        <begin position="127"/>
        <end position="136"/>
    </location>
</feature>
<evidence type="ECO:0000313" key="3">
    <source>
        <dbReference type="Proteomes" id="UP001152607"/>
    </source>
</evidence>
<dbReference type="AlphaFoldDB" id="A0A9W4U4M9"/>
<feature type="compositionally biased region" description="Low complexity" evidence="1">
    <location>
        <begin position="254"/>
        <end position="266"/>
    </location>
</feature>
<feature type="compositionally biased region" description="Basic and acidic residues" evidence="1">
    <location>
        <begin position="14"/>
        <end position="28"/>
    </location>
</feature>
<feature type="region of interest" description="Disordered" evidence="1">
    <location>
        <begin position="243"/>
        <end position="266"/>
    </location>
</feature>
<feature type="compositionally biased region" description="Polar residues" evidence="1">
    <location>
        <begin position="44"/>
        <end position="55"/>
    </location>
</feature>
<comment type="caution">
    <text evidence="2">The sequence shown here is derived from an EMBL/GenBank/DDBJ whole genome shotgun (WGS) entry which is preliminary data.</text>
</comment>
<protein>
    <submittedName>
        <fullName evidence="2">Uncharacterized protein</fullName>
    </submittedName>
</protein>
<gene>
    <name evidence="2" type="ORF">PDIGIT_LOCUS1088</name>
</gene>
<proteinExistence type="predicted"/>
<feature type="compositionally biased region" description="Low complexity" evidence="1">
    <location>
        <begin position="65"/>
        <end position="76"/>
    </location>
</feature>
<feature type="compositionally biased region" description="Basic and acidic residues" evidence="1">
    <location>
        <begin position="492"/>
        <end position="510"/>
    </location>
</feature>
<feature type="region of interest" description="Disordered" evidence="1">
    <location>
        <begin position="463"/>
        <end position="510"/>
    </location>
</feature>
<dbReference type="Proteomes" id="UP001152607">
    <property type="component" value="Unassembled WGS sequence"/>
</dbReference>
<keyword evidence="3" id="KW-1185">Reference proteome</keyword>
<feature type="region of interest" description="Disordered" evidence="1">
    <location>
        <begin position="1"/>
        <end position="156"/>
    </location>
</feature>
<accession>A0A9W4U4M9</accession>
<organism evidence="2 3">
    <name type="scientific">Periconia digitata</name>
    <dbReference type="NCBI Taxonomy" id="1303443"/>
    <lineage>
        <taxon>Eukaryota</taxon>
        <taxon>Fungi</taxon>
        <taxon>Dikarya</taxon>
        <taxon>Ascomycota</taxon>
        <taxon>Pezizomycotina</taxon>
        <taxon>Dothideomycetes</taxon>
        <taxon>Pleosporomycetidae</taxon>
        <taxon>Pleosporales</taxon>
        <taxon>Massarineae</taxon>
        <taxon>Periconiaceae</taxon>
        <taxon>Periconia</taxon>
    </lineage>
</organism>
<reference evidence="2" key="1">
    <citation type="submission" date="2023-01" db="EMBL/GenBank/DDBJ databases">
        <authorList>
            <person name="Van Ghelder C."/>
            <person name="Rancurel C."/>
        </authorList>
    </citation>
    <scope>NUCLEOTIDE SEQUENCE</scope>
    <source>
        <strain evidence="2">CNCM I-4278</strain>
    </source>
</reference>
<dbReference type="OrthoDB" id="3692823at2759"/>
<dbReference type="EMBL" id="CAOQHR010000001">
    <property type="protein sequence ID" value="CAI6254153.1"/>
    <property type="molecule type" value="Genomic_DNA"/>
</dbReference>